<proteinExistence type="predicted"/>
<protein>
    <submittedName>
        <fullName evidence="1">Ribosome recycling factor</fullName>
    </submittedName>
</protein>
<dbReference type="EMBL" id="FOHK01000006">
    <property type="protein sequence ID" value="SET31334.1"/>
    <property type="molecule type" value="Genomic_DNA"/>
</dbReference>
<dbReference type="InterPro" id="IPR022253">
    <property type="entry name" value="Ribosome_recyc_fac_bac"/>
</dbReference>
<evidence type="ECO:0000313" key="2">
    <source>
        <dbReference type="Proteomes" id="UP000199308"/>
    </source>
</evidence>
<dbReference type="Pfam" id="PF12614">
    <property type="entry name" value="RRF_GI"/>
    <property type="match status" value="1"/>
</dbReference>
<accession>A0A1I0DHU6</accession>
<dbReference type="OrthoDB" id="6199326at2"/>
<dbReference type="AlphaFoldDB" id="A0A1I0DHU6"/>
<evidence type="ECO:0000313" key="1">
    <source>
        <dbReference type="EMBL" id="SET31334.1"/>
    </source>
</evidence>
<keyword evidence="2" id="KW-1185">Reference proteome</keyword>
<name>A0A1I0DHU6_THASX</name>
<reference evidence="1 2" key="1">
    <citation type="submission" date="2016-10" db="EMBL/GenBank/DDBJ databases">
        <authorList>
            <person name="de Groot N.N."/>
        </authorList>
    </citation>
    <scope>NUCLEOTIDE SEQUENCE [LARGE SCALE GENOMIC DNA]</scope>
    <source>
        <strain evidence="1 2">DSM 19706</strain>
    </source>
</reference>
<organism evidence="1 2">
    <name type="scientific">Thalassotalea agarivorans</name>
    <name type="common">Thalassomonas agarivorans</name>
    <dbReference type="NCBI Taxonomy" id="349064"/>
    <lineage>
        <taxon>Bacteria</taxon>
        <taxon>Pseudomonadati</taxon>
        <taxon>Pseudomonadota</taxon>
        <taxon>Gammaproteobacteria</taxon>
        <taxon>Alteromonadales</taxon>
        <taxon>Colwelliaceae</taxon>
        <taxon>Thalassotalea</taxon>
    </lineage>
</organism>
<gene>
    <name evidence="1" type="ORF">SAMN05660429_01502</name>
</gene>
<dbReference type="Proteomes" id="UP000199308">
    <property type="component" value="Unassembled WGS sequence"/>
</dbReference>
<sequence>MTLSAPRTIVLPSFLRRCMKAYAIKALIRGQGAELQRIGRSRNWQLTATFEQLQAIIAVIETAGEGSWLWLVKHLQKQYGELNYQAILEIARMNQGITVNELVIKTNCTIATARKALDEIEFT</sequence>